<dbReference type="PANTHER" id="PTHR10126">
    <property type="entry name" value="TATA-BOX BINDING PROTEIN"/>
    <property type="match status" value="1"/>
</dbReference>
<organism evidence="6 7">
    <name type="scientific">Galdieria partita</name>
    <dbReference type="NCBI Taxonomy" id="83374"/>
    <lineage>
        <taxon>Eukaryota</taxon>
        <taxon>Rhodophyta</taxon>
        <taxon>Bangiophyceae</taxon>
        <taxon>Galdieriales</taxon>
        <taxon>Galdieriaceae</taxon>
        <taxon>Galdieria</taxon>
    </lineage>
</organism>
<evidence type="ECO:0000256" key="3">
    <source>
        <dbReference type="ARBA" id="ARBA00023125"/>
    </source>
</evidence>
<gene>
    <name evidence="6" type="ORF">GpartN1_g7180.t1</name>
</gene>
<dbReference type="PROSITE" id="PS00351">
    <property type="entry name" value="TFIID"/>
    <property type="match status" value="1"/>
</dbReference>
<dbReference type="GO" id="GO:0005634">
    <property type="term" value="C:nucleus"/>
    <property type="evidence" value="ECO:0007669"/>
    <property type="project" value="UniProtKB-SubCell"/>
</dbReference>
<keyword evidence="7" id="KW-1185">Reference proteome</keyword>
<evidence type="ECO:0008006" key="8">
    <source>
        <dbReference type="Google" id="ProtNLM"/>
    </source>
</evidence>
<evidence type="ECO:0000256" key="4">
    <source>
        <dbReference type="ARBA" id="ARBA00023163"/>
    </source>
</evidence>
<dbReference type="EMBL" id="BQMJ01000068">
    <property type="protein sequence ID" value="GJQ15389.1"/>
    <property type="molecule type" value="Genomic_DNA"/>
</dbReference>
<evidence type="ECO:0000313" key="7">
    <source>
        <dbReference type="Proteomes" id="UP001061958"/>
    </source>
</evidence>
<evidence type="ECO:0000256" key="2">
    <source>
        <dbReference type="ARBA" id="ARBA00005560"/>
    </source>
</evidence>
<dbReference type="FunFam" id="3.30.310.10:FF:000002">
    <property type="entry name" value="TATA-box-binding protein 2"/>
    <property type="match status" value="1"/>
</dbReference>
<dbReference type="FunFam" id="3.30.310.10:FF:000001">
    <property type="entry name" value="TATA-box-binding protein 2"/>
    <property type="match status" value="1"/>
</dbReference>
<dbReference type="InterPro" id="IPR012295">
    <property type="entry name" value="TBP_dom_sf"/>
</dbReference>
<evidence type="ECO:0000256" key="5">
    <source>
        <dbReference type="ARBA" id="ARBA00023242"/>
    </source>
</evidence>
<evidence type="ECO:0000313" key="6">
    <source>
        <dbReference type="EMBL" id="GJQ15389.1"/>
    </source>
</evidence>
<proteinExistence type="inferred from homology"/>
<keyword evidence="4" id="KW-0804">Transcription</keyword>
<keyword evidence="3" id="KW-0238">DNA-binding</keyword>
<name>A0A9C7Q318_9RHOD</name>
<dbReference type="PRINTS" id="PR00686">
    <property type="entry name" value="TIFACTORIID"/>
</dbReference>
<dbReference type="SUPFAM" id="SSF55945">
    <property type="entry name" value="TATA-box binding protein-like"/>
    <property type="match status" value="2"/>
</dbReference>
<dbReference type="GO" id="GO:0006352">
    <property type="term" value="P:DNA-templated transcription initiation"/>
    <property type="evidence" value="ECO:0007669"/>
    <property type="project" value="InterPro"/>
</dbReference>
<reference evidence="6" key="2">
    <citation type="submission" date="2022-01" db="EMBL/GenBank/DDBJ databases">
        <authorList>
            <person name="Hirooka S."/>
            <person name="Miyagishima S.Y."/>
        </authorList>
    </citation>
    <scope>NUCLEOTIDE SEQUENCE</scope>
    <source>
        <strain evidence="6">NBRC 102759</strain>
    </source>
</reference>
<dbReference type="Gene3D" id="3.30.310.10">
    <property type="entry name" value="TATA-Binding Protein"/>
    <property type="match status" value="2"/>
</dbReference>
<dbReference type="OrthoDB" id="2127950at2759"/>
<keyword evidence="5" id="KW-0539">Nucleus</keyword>
<dbReference type="HAMAP" id="MF_00408">
    <property type="entry name" value="TATA_bind_prot_arch"/>
    <property type="match status" value="1"/>
</dbReference>
<dbReference type="InterPro" id="IPR000814">
    <property type="entry name" value="TBP"/>
</dbReference>
<evidence type="ECO:0000256" key="1">
    <source>
        <dbReference type="ARBA" id="ARBA00004123"/>
    </source>
</evidence>
<comment type="caution">
    <text evidence="6">The sequence shown here is derived from an EMBL/GenBank/DDBJ whole genome shotgun (WGS) entry which is preliminary data.</text>
</comment>
<dbReference type="InterPro" id="IPR030491">
    <property type="entry name" value="TBP_CS"/>
</dbReference>
<comment type="similarity">
    <text evidence="2">Belongs to the TBP family.</text>
</comment>
<accession>A0A9C7Q318</accession>
<dbReference type="InterPro" id="IPR033710">
    <property type="entry name" value="TBP_eukaryotic"/>
</dbReference>
<comment type="subcellular location">
    <subcellularLocation>
        <location evidence="1">Nucleus</location>
    </subcellularLocation>
</comment>
<protein>
    <recommendedName>
        <fullName evidence="8">TATA-box binding protein</fullName>
    </recommendedName>
</protein>
<dbReference type="GO" id="GO:0003677">
    <property type="term" value="F:DNA binding"/>
    <property type="evidence" value="ECO:0007669"/>
    <property type="project" value="UniProtKB-KW"/>
</dbReference>
<sequence>MQRVVKGSKSPSEGLTKSVYSEVTIKAAEIVNLVCTVNLGVRNLDLKTIAIKARNAEYNPKRFQAVIMRVRDPKTTALIFSSGKIVVTGAKSEEESKRAAKKFVVIIRKCGYEEAKFSEFKVQNVVGTSAVDFPIRLEALAQAHTQFCTYEPELFPGLVYRMMEPKIVLLIFVSGKLVLTGGKTRKQIDEALEKIKNVLVTFKKTR</sequence>
<dbReference type="CDD" id="cd04516">
    <property type="entry name" value="TBP_eukaryotes"/>
    <property type="match status" value="1"/>
</dbReference>
<dbReference type="Pfam" id="PF00352">
    <property type="entry name" value="TBP"/>
    <property type="match status" value="2"/>
</dbReference>
<dbReference type="Proteomes" id="UP001061958">
    <property type="component" value="Unassembled WGS sequence"/>
</dbReference>
<reference evidence="6" key="1">
    <citation type="journal article" date="2022" name="Proc. Natl. Acad. Sci. U.S.A.">
        <title>Life cycle and functional genomics of the unicellular red alga Galdieria for elucidating algal and plant evolution and industrial use.</title>
        <authorList>
            <person name="Hirooka S."/>
            <person name="Itabashi T."/>
            <person name="Ichinose T.M."/>
            <person name="Onuma R."/>
            <person name="Fujiwara T."/>
            <person name="Yamashita S."/>
            <person name="Jong L.W."/>
            <person name="Tomita R."/>
            <person name="Iwane A.H."/>
            <person name="Miyagishima S.Y."/>
        </authorList>
    </citation>
    <scope>NUCLEOTIDE SEQUENCE</scope>
    <source>
        <strain evidence="6">NBRC 102759</strain>
    </source>
</reference>
<dbReference type="AlphaFoldDB" id="A0A9C7Q318"/>